<dbReference type="EMBL" id="BKCJ011324509">
    <property type="protein sequence ID" value="GFD20742.1"/>
    <property type="molecule type" value="Genomic_DNA"/>
</dbReference>
<feature type="domain" description="ExsA-like N-terminal regulatory" evidence="2">
    <location>
        <begin position="1"/>
        <end position="72"/>
    </location>
</feature>
<name>A0A699UCM6_TANCI</name>
<accession>A0A699UCM6</accession>
<feature type="non-terminal residue" evidence="3">
    <location>
        <position position="1"/>
    </location>
</feature>
<comment type="caution">
    <text evidence="3">The sequence shown here is derived from an EMBL/GenBank/DDBJ whole genome shotgun (WGS) entry which is preliminary data.</text>
</comment>
<dbReference type="Pfam" id="PF22200">
    <property type="entry name" value="ExsA_N"/>
    <property type="match status" value="1"/>
</dbReference>
<feature type="non-terminal residue" evidence="3">
    <location>
        <position position="156"/>
    </location>
</feature>
<organism evidence="3">
    <name type="scientific">Tanacetum cinerariifolium</name>
    <name type="common">Dalmatian daisy</name>
    <name type="synonym">Chrysanthemum cinerariifolium</name>
    <dbReference type="NCBI Taxonomy" id="118510"/>
    <lineage>
        <taxon>Eukaryota</taxon>
        <taxon>Viridiplantae</taxon>
        <taxon>Streptophyta</taxon>
        <taxon>Embryophyta</taxon>
        <taxon>Tracheophyta</taxon>
        <taxon>Spermatophyta</taxon>
        <taxon>Magnoliopsida</taxon>
        <taxon>eudicotyledons</taxon>
        <taxon>Gunneridae</taxon>
        <taxon>Pentapetalae</taxon>
        <taxon>asterids</taxon>
        <taxon>campanulids</taxon>
        <taxon>Asterales</taxon>
        <taxon>Asteraceae</taxon>
        <taxon>Asteroideae</taxon>
        <taxon>Anthemideae</taxon>
        <taxon>Anthemidinae</taxon>
        <taxon>Tanacetum</taxon>
    </lineage>
</organism>
<gene>
    <name evidence="3" type="ORF">Tci_892711</name>
</gene>
<feature type="region of interest" description="Disordered" evidence="1">
    <location>
        <begin position="118"/>
        <end position="156"/>
    </location>
</feature>
<evidence type="ECO:0000313" key="3">
    <source>
        <dbReference type="EMBL" id="GFD20742.1"/>
    </source>
</evidence>
<feature type="compositionally biased region" description="Low complexity" evidence="1">
    <location>
        <begin position="120"/>
        <end position="137"/>
    </location>
</feature>
<dbReference type="AlphaFoldDB" id="A0A699UCM6"/>
<reference evidence="3" key="1">
    <citation type="journal article" date="2019" name="Sci. Rep.">
        <title>Draft genome of Tanacetum cinerariifolium, the natural source of mosquito coil.</title>
        <authorList>
            <person name="Yamashiro T."/>
            <person name="Shiraishi A."/>
            <person name="Satake H."/>
            <person name="Nakayama K."/>
        </authorList>
    </citation>
    <scope>NUCLEOTIDE SEQUENCE</scope>
</reference>
<protein>
    <recommendedName>
        <fullName evidence="2">ExsA-like N-terminal regulatory domain-containing protein</fullName>
    </recommendedName>
</protein>
<evidence type="ECO:0000259" key="2">
    <source>
        <dbReference type="Pfam" id="PF22200"/>
    </source>
</evidence>
<proteinExistence type="predicted"/>
<dbReference type="InterPro" id="IPR054015">
    <property type="entry name" value="ExsA-like_N"/>
</dbReference>
<sequence>GQLVLLAASNCLMSEKAAARTGDYHSLLLLFDNQVLADFFSRHAAWLDQPTARVASQPFLLVEPDEFLRHFRRAADARGCDDPPRRGRQRGGAGLFVPHELVHVQAPLCPALRQQPQPLAAGAAHGKGRPPAAAGRLPGKRAGRGAGLRKPIELHS</sequence>
<evidence type="ECO:0000256" key="1">
    <source>
        <dbReference type="SAM" id="MobiDB-lite"/>
    </source>
</evidence>